<feature type="domain" description="GGDEF" evidence="2">
    <location>
        <begin position="188"/>
        <end position="314"/>
    </location>
</feature>
<keyword evidence="1" id="KW-0175">Coiled coil</keyword>
<dbReference type="NCBIfam" id="TIGR00254">
    <property type="entry name" value="GGDEF"/>
    <property type="match status" value="1"/>
</dbReference>
<proteinExistence type="predicted"/>
<keyword evidence="4" id="KW-1185">Reference proteome</keyword>
<reference evidence="3 4" key="1">
    <citation type="submission" date="2016-04" db="EMBL/GenBank/DDBJ databases">
        <title>Comparative Genomics and Epigenetics of Sporosarcina ureae.</title>
        <authorList>
            <person name="Oliver A.S."/>
            <person name="Cooper K.K."/>
        </authorList>
    </citation>
    <scope>NUCLEOTIDE SEQUENCE [LARGE SCALE GENOMIC DNA]</scope>
    <source>
        <strain evidence="3 4">S204</strain>
    </source>
</reference>
<evidence type="ECO:0000256" key="1">
    <source>
        <dbReference type="SAM" id="Coils"/>
    </source>
</evidence>
<dbReference type="Proteomes" id="UP000192486">
    <property type="component" value="Chromosome"/>
</dbReference>
<dbReference type="EMBL" id="CP015108">
    <property type="protein sequence ID" value="ARF14433.1"/>
    <property type="molecule type" value="Genomic_DNA"/>
</dbReference>
<dbReference type="SMART" id="SM00267">
    <property type="entry name" value="GGDEF"/>
    <property type="match status" value="1"/>
</dbReference>
<dbReference type="InterPro" id="IPR029787">
    <property type="entry name" value="Nucleotide_cyclase"/>
</dbReference>
<dbReference type="InterPro" id="IPR000160">
    <property type="entry name" value="GGDEF_dom"/>
</dbReference>
<dbReference type="PROSITE" id="PS50887">
    <property type="entry name" value="GGDEF"/>
    <property type="match status" value="1"/>
</dbReference>
<name>A0ABM6JWT5_SPOUR</name>
<dbReference type="PANTHER" id="PTHR45138:SF9">
    <property type="entry name" value="DIGUANYLATE CYCLASE DGCM-RELATED"/>
    <property type="match status" value="1"/>
</dbReference>
<dbReference type="InterPro" id="IPR043128">
    <property type="entry name" value="Rev_trsase/Diguanyl_cyclase"/>
</dbReference>
<dbReference type="PANTHER" id="PTHR45138">
    <property type="entry name" value="REGULATORY COMPONENTS OF SENSORY TRANSDUCTION SYSTEM"/>
    <property type="match status" value="1"/>
</dbReference>
<evidence type="ECO:0000313" key="3">
    <source>
        <dbReference type="EMBL" id="ARF14433.1"/>
    </source>
</evidence>
<organism evidence="3 4">
    <name type="scientific">Sporosarcina ureae</name>
    <dbReference type="NCBI Taxonomy" id="1571"/>
    <lineage>
        <taxon>Bacteria</taxon>
        <taxon>Bacillati</taxon>
        <taxon>Bacillota</taxon>
        <taxon>Bacilli</taxon>
        <taxon>Bacillales</taxon>
        <taxon>Caryophanaceae</taxon>
        <taxon>Sporosarcina</taxon>
    </lineage>
</organism>
<sequence>MDEQMDLLPCGYFVLTSEWEFVEMNKTMREILRLDKMPRHMHDVLTVPSKVYFQTYFVPSISMHQEIREMYLNFKVVNRTLPVLMNVSKRNGLYEGIVVPITVRDEYENQLLKSKKEAEKIQQQTDEAYNKLLGLLEEVEYKQQQLQDLNGELQELATRDELTGLYNRRVFRRNLDAAINRAELFMTRSFSLLMFDIDHFKTVNDTHGHLVGDDVLREVARKLKYKIYSPHLVARIGGEEFAVLFDDPNHQKNCERAEELRCYIEKSEWNSIGITVSMGITNFRKGDQSSHIYGRADDAQYASKRNGRNCLTRI</sequence>
<dbReference type="RefSeq" id="WP_029053360.1">
    <property type="nucleotide sequence ID" value="NZ_CP015108.1"/>
</dbReference>
<evidence type="ECO:0000313" key="4">
    <source>
        <dbReference type="Proteomes" id="UP000192486"/>
    </source>
</evidence>
<dbReference type="Gene3D" id="3.30.70.270">
    <property type="match status" value="1"/>
</dbReference>
<feature type="coiled-coil region" evidence="1">
    <location>
        <begin position="104"/>
        <end position="159"/>
    </location>
</feature>
<dbReference type="SUPFAM" id="SSF55073">
    <property type="entry name" value="Nucleotide cyclase"/>
    <property type="match status" value="1"/>
</dbReference>
<dbReference type="CDD" id="cd01949">
    <property type="entry name" value="GGDEF"/>
    <property type="match status" value="1"/>
</dbReference>
<accession>A0ABM6JWT5</accession>
<evidence type="ECO:0000259" key="2">
    <source>
        <dbReference type="PROSITE" id="PS50887"/>
    </source>
</evidence>
<protein>
    <recommendedName>
        <fullName evidence="2">GGDEF domain-containing protein</fullName>
    </recommendedName>
</protein>
<dbReference type="InterPro" id="IPR050469">
    <property type="entry name" value="Diguanylate_Cyclase"/>
</dbReference>
<gene>
    <name evidence="3" type="ORF">SporoS204_09920</name>
</gene>
<dbReference type="Pfam" id="PF00990">
    <property type="entry name" value="GGDEF"/>
    <property type="match status" value="1"/>
</dbReference>